<evidence type="ECO:0000256" key="1">
    <source>
        <dbReference type="SAM" id="Coils"/>
    </source>
</evidence>
<sequence length="255" mass="29471">MLIQSVLFFILGISVISLILILLAPVMWRRAVFIARKNLQSELPLSFEDIEHDINALRVYHAKEIARVQKNYDSLLESYTAQKIAYDEAKEQIYIYRDKKYQNDLLEDARIEAEEVDLITKLDPHQQTVDEDIQKPTEKYKMPKKKRNKIKNLQNLIERIQALENHLQKYSKKDKVIYPDADDLAKIRQEMVDVTALMTAQTALNEGCSSPIYTLVKQVKDQESLAAYINHYLSTANTTPSEGLLLSSSKIDKKL</sequence>
<proteinExistence type="predicted"/>
<name>J0R112_9HYPH</name>
<feature type="transmembrane region" description="Helical" evidence="2">
    <location>
        <begin position="6"/>
        <end position="28"/>
    </location>
</feature>
<dbReference type="eggNOG" id="COG1196">
    <property type="taxonomic scope" value="Bacteria"/>
</dbReference>
<dbReference type="EMBL" id="AIMB01000008">
    <property type="protein sequence ID" value="EJF89234.1"/>
    <property type="molecule type" value="Genomic_DNA"/>
</dbReference>
<keyword evidence="4" id="KW-1185">Reference proteome</keyword>
<dbReference type="PATRIC" id="fig|1094558.3.peg.1917"/>
<keyword evidence="2" id="KW-1133">Transmembrane helix</keyword>
<feature type="coiled-coil region" evidence="1">
    <location>
        <begin position="146"/>
        <end position="173"/>
    </location>
</feature>
<comment type="caution">
    <text evidence="3">The sequence shown here is derived from an EMBL/GenBank/DDBJ whole genome shotgun (WGS) entry which is preliminary data.</text>
</comment>
<keyword evidence="2" id="KW-0472">Membrane</keyword>
<keyword evidence="1" id="KW-0175">Coiled coil</keyword>
<dbReference type="RefSeq" id="WP_008040421.1">
    <property type="nucleotide sequence ID" value="NZ_JH725147.1"/>
</dbReference>
<dbReference type="OrthoDB" id="7826912at2"/>
<evidence type="ECO:0000256" key="2">
    <source>
        <dbReference type="SAM" id="Phobius"/>
    </source>
</evidence>
<evidence type="ECO:0000313" key="4">
    <source>
        <dbReference type="Proteomes" id="UP000008952"/>
    </source>
</evidence>
<evidence type="ECO:0000313" key="3">
    <source>
        <dbReference type="EMBL" id="EJF89234.1"/>
    </source>
</evidence>
<dbReference type="Proteomes" id="UP000008952">
    <property type="component" value="Unassembled WGS sequence"/>
</dbReference>
<accession>J0R112</accession>
<keyword evidence="2" id="KW-0812">Transmembrane</keyword>
<gene>
    <name evidence="3" type="ORF">ME5_01785</name>
</gene>
<organism evidence="3 4">
    <name type="scientific">Bartonella tamiae Th239</name>
    <dbReference type="NCBI Taxonomy" id="1094558"/>
    <lineage>
        <taxon>Bacteria</taxon>
        <taxon>Pseudomonadati</taxon>
        <taxon>Pseudomonadota</taxon>
        <taxon>Alphaproteobacteria</taxon>
        <taxon>Hyphomicrobiales</taxon>
        <taxon>Bartonellaceae</taxon>
        <taxon>Bartonella</taxon>
    </lineage>
</organism>
<protein>
    <submittedName>
        <fullName evidence="3">Uncharacterized protein</fullName>
    </submittedName>
</protein>
<reference evidence="3 4" key="1">
    <citation type="submission" date="2012-03" db="EMBL/GenBank/DDBJ databases">
        <title>The Genome Sequence of Bartonella tamiae Th239.</title>
        <authorList>
            <consortium name="The Broad Institute Genome Sequencing Platform"/>
            <consortium name="The Broad Institute Genome Sequencing Center for Infectious Disease"/>
            <person name="Feldgarden M."/>
            <person name="Kirby J."/>
            <person name="Kosoy M."/>
            <person name="Birtles R."/>
            <person name="Probert W.S."/>
            <person name="Chiaraviglio L."/>
            <person name="Young S.K."/>
            <person name="Zeng Q."/>
            <person name="Gargeya S."/>
            <person name="Fitzgerald M."/>
            <person name="Haas B."/>
            <person name="Abouelleil A."/>
            <person name="Alvarado L."/>
            <person name="Arachchi H.M."/>
            <person name="Berlin A."/>
            <person name="Chapman S.B."/>
            <person name="Gearin G."/>
            <person name="Goldberg J."/>
            <person name="Griggs A."/>
            <person name="Gujja S."/>
            <person name="Hansen M."/>
            <person name="Heiman D."/>
            <person name="Howarth C."/>
            <person name="Larimer J."/>
            <person name="Lui A."/>
            <person name="MacDonald P.J.P."/>
            <person name="McCowen C."/>
            <person name="Montmayeur A."/>
            <person name="Murphy C."/>
            <person name="Neiman D."/>
            <person name="Pearson M."/>
            <person name="Priest M."/>
            <person name="Roberts A."/>
            <person name="Saif S."/>
            <person name="Shea T."/>
            <person name="Sisk P."/>
            <person name="Stolte C."/>
            <person name="Sykes S."/>
            <person name="Wortman J."/>
            <person name="Nusbaum C."/>
            <person name="Birren B."/>
        </authorList>
    </citation>
    <scope>NUCLEOTIDE SEQUENCE [LARGE SCALE GENOMIC DNA]</scope>
    <source>
        <strain evidence="3 4">Th239</strain>
    </source>
</reference>
<dbReference type="STRING" id="1094558.ME5_01785"/>
<dbReference type="HOGENOM" id="CLU_1238191_0_0_5"/>
<dbReference type="AlphaFoldDB" id="J0R112"/>